<gene>
    <name evidence="12" type="ordered locus">wcw_1120</name>
</gene>
<keyword evidence="1" id="KW-0963">Cytoplasm</keyword>
<dbReference type="HOGENOM" id="CLU_017814_0_0_0"/>
<name>D6YWG6_WADCW</name>
<dbReference type="PANTHER" id="PTHR43290">
    <property type="entry name" value="MEVALONATE KINASE"/>
    <property type="match status" value="1"/>
</dbReference>
<dbReference type="GO" id="GO:0005524">
    <property type="term" value="F:ATP binding"/>
    <property type="evidence" value="ECO:0007669"/>
    <property type="project" value="UniProtKB-KW"/>
</dbReference>
<accession>D6YWG6</accession>
<keyword evidence="5 12" id="KW-0418">Kinase</keyword>
<keyword evidence="8" id="KW-0443">Lipid metabolism</keyword>
<evidence type="ECO:0000313" key="13">
    <source>
        <dbReference type="Proteomes" id="UP000001505"/>
    </source>
</evidence>
<evidence type="ECO:0000259" key="11">
    <source>
        <dbReference type="Pfam" id="PF08544"/>
    </source>
</evidence>
<evidence type="ECO:0000256" key="8">
    <source>
        <dbReference type="ARBA" id="ARBA00023098"/>
    </source>
</evidence>
<evidence type="ECO:0000256" key="5">
    <source>
        <dbReference type="ARBA" id="ARBA00022777"/>
    </source>
</evidence>
<keyword evidence="7" id="KW-0460">Magnesium</keyword>
<dbReference type="Pfam" id="PF00288">
    <property type="entry name" value="GHMP_kinases_N"/>
    <property type="match status" value="1"/>
</dbReference>
<dbReference type="OrthoDB" id="9764892at2"/>
<keyword evidence="4" id="KW-0547">Nucleotide-binding</keyword>
<reference evidence="12 13" key="1">
    <citation type="journal article" date="2010" name="PLoS ONE">
        <title>The Waddlia genome: a window into chlamydial biology.</title>
        <authorList>
            <person name="Bertelli C."/>
            <person name="Collyn F."/>
            <person name="Croxatto A."/>
            <person name="Ruckert C."/>
            <person name="Polkinghorne A."/>
            <person name="Kebbi-Beghdadi C."/>
            <person name="Goesmann A."/>
            <person name="Vaughan L."/>
            <person name="Greub G."/>
        </authorList>
    </citation>
    <scope>NUCLEOTIDE SEQUENCE [LARGE SCALE GENOMIC DNA]</scope>
    <source>
        <strain evidence="13">ATCC VR-1470 / WSU 86-1044</strain>
    </source>
</reference>
<dbReference type="STRING" id="716544.wcw_1120"/>
<dbReference type="InterPro" id="IPR036554">
    <property type="entry name" value="GHMP_kinase_C_sf"/>
</dbReference>
<dbReference type="GO" id="GO:0005829">
    <property type="term" value="C:cytosol"/>
    <property type="evidence" value="ECO:0007669"/>
    <property type="project" value="TreeGrafter"/>
</dbReference>
<dbReference type="PRINTS" id="PR00959">
    <property type="entry name" value="MEVGALKINASE"/>
</dbReference>
<dbReference type="AlphaFoldDB" id="D6YWG6"/>
<evidence type="ECO:0000256" key="6">
    <source>
        <dbReference type="ARBA" id="ARBA00022840"/>
    </source>
</evidence>
<dbReference type="InterPro" id="IPR013750">
    <property type="entry name" value="GHMP_kinase_C_dom"/>
</dbReference>
<dbReference type="UniPathway" id="UPA00057">
    <property type="reaction ID" value="UER00098"/>
</dbReference>
<dbReference type="RefSeq" id="WP_013182190.1">
    <property type="nucleotide sequence ID" value="NC_014225.1"/>
</dbReference>
<feature type="domain" description="GHMP kinase C-terminal" evidence="11">
    <location>
        <begin position="217"/>
        <end position="284"/>
    </location>
</feature>
<comment type="pathway">
    <text evidence="9">Isoprenoid biosynthesis; isopentenyl diphosphate biosynthesis via mevalonate pathway; isopentenyl diphosphate from (R)-mevalonate: step 1/3.</text>
</comment>
<dbReference type="GO" id="GO:0004496">
    <property type="term" value="F:mevalonate kinase activity"/>
    <property type="evidence" value="ECO:0007669"/>
    <property type="project" value="UniProtKB-EC"/>
</dbReference>
<dbReference type="InterPro" id="IPR006205">
    <property type="entry name" value="Mev_gal_kin"/>
</dbReference>
<dbReference type="Gene3D" id="3.30.230.10">
    <property type="match status" value="1"/>
</dbReference>
<keyword evidence="3 12" id="KW-0808">Transferase</keyword>
<dbReference type="EMBL" id="CP001928">
    <property type="protein sequence ID" value="ADI38477.1"/>
    <property type="molecule type" value="Genomic_DNA"/>
</dbReference>
<dbReference type="SUPFAM" id="SSF54211">
    <property type="entry name" value="Ribosomal protein S5 domain 2-like"/>
    <property type="match status" value="1"/>
</dbReference>
<evidence type="ECO:0000256" key="9">
    <source>
        <dbReference type="ARBA" id="ARBA00029438"/>
    </source>
</evidence>
<evidence type="ECO:0000256" key="4">
    <source>
        <dbReference type="ARBA" id="ARBA00022741"/>
    </source>
</evidence>
<keyword evidence="6" id="KW-0067">ATP-binding</keyword>
<evidence type="ECO:0000256" key="1">
    <source>
        <dbReference type="ARBA" id="ARBA00022490"/>
    </source>
</evidence>
<keyword evidence="13" id="KW-1185">Reference proteome</keyword>
<dbReference type="GO" id="GO:0019287">
    <property type="term" value="P:isopentenyl diphosphate biosynthetic process, mevalonate pathway"/>
    <property type="evidence" value="ECO:0007669"/>
    <property type="project" value="UniProtKB-UniPathway"/>
</dbReference>
<dbReference type="SUPFAM" id="SSF55060">
    <property type="entry name" value="GHMP Kinase, C-terminal domain"/>
    <property type="match status" value="1"/>
</dbReference>
<feature type="domain" description="GHMP kinase N-terminal" evidence="10">
    <location>
        <begin position="70"/>
        <end position="140"/>
    </location>
</feature>
<dbReference type="PANTHER" id="PTHR43290:SF2">
    <property type="entry name" value="MEVALONATE KINASE"/>
    <property type="match status" value="1"/>
</dbReference>
<evidence type="ECO:0000259" key="10">
    <source>
        <dbReference type="Pfam" id="PF00288"/>
    </source>
</evidence>
<protein>
    <submittedName>
        <fullName evidence="12">Putative mevalonate kinase</fullName>
        <ecNumber evidence="12">2.7.1.36</ecNumber>
    </submittedName>
</protein>
<evidence type="ECO:0000313" key="12">
    <source>
        <dbReference type="EMBL" id="ADI38477.1"/>
    </source>
</evidence>
<dbReference type="eggNOG" id="COG1577">
    <property type="taxonomic scope" value="Bacteria"/>
</dbReference>
<dbReference type="Proteomes" id="UP000001505">
    <property type="component" value="Chromosome"/>
</dbReference>
<evidence type="ECO:0000256" key="7">
    <source>
        <dbReference type="ARBA" id="ARBA00022842"/>
    </source>
</evidence>
<dbReference type="InterPro" id="IPR006204">
    <property type="entry name" value="GHMP_kinase_N_dom"/>
</dbReference>
<organism evidence="12 13">
    <name type="scientific">Waddlia chondrophila (strain ATCC VR-1470 / WSU 86-1044)</name>
    <dbReference type="NCBI Taxonomy" id="716544"/>
    <lineage>
        <taxon>Bacteria</taxon>
        <taxon>Pseudomonadati</taxon>
        <taxon>Chlamydiota</taxon>
        <taxon>Chlamydiia</taxon>
        <taxon>Parachlamydiales</taxon>
        <taxon>Waddliaceae</taxon>
        <taxon>Waddlia</taxon>
    </lineage>
</organism>
<evidence type="ECO:0000256" key="3">
    <source>
        <dbReference type="ARBA" id="ARBA00022679"/>
    </source>
</evidence>
<dbReference type="Pfam" id="PF08544">
    <property type="entry name" value="GHMP_kinases_C"/>
    <property type="match status" value="1"/>
</dbReference>
<dbReference type="InterPro" id="IPR014721">
    <property type="entry name" value="Ribsml_uS5_D2-typ_fold_subgr"/>
</dbReference>
<keyword evidence="2" id="KW-0444">Lipid biosynthesis</keyword>
<dbReference type="EC" id="2.7.1.36" evidence="12"/>
<dbReference type="NCBIfam" id="TIGR00549">
    <property type="entry name" value="mevalon_kin"/>
    <property type="match status" value="1"/>
</dbReference>
<evidence type="ECO:0000256" key="2">
    <source>
        <dbReference type="ARBA" id="ARBA00022516"/>
    </source>
</evidence>
<proteinExistence type="predicted"/>
<dbReference type="KEGG" id="wch:wcw_1120"/>
<dbReference type="Gene3D" id="3.30.70.890">
    <property type="entry name" value="GHMP kinase, C-terminal domain"/>
    <property type="match status" value="1"/>
</dbReference>
<sequence>MSAVGSASAKLLLFGEHSAVYGFPALGIPLPWKTTVKLVRAENMQWKVAPRYLPRLNPLLSKLPEIFPELHSLSPLEIIVHSETPIGVGFGSSGALCVALTRAVFSQIGQHAQAKEIWSRAHALEAYFHTNPSGIDTGISTMEQGGYLQKKSSILPSFQPFKKKLPCLIVGAFPRSMNTSDLVSGLRQKMETASEPMEHIEHLGEIAKLSLDQLDCPATFGELATLAHVHLKALGISIPELDSLLEKALTLGACGGKLSGSGGGGAFYIVCENRNSAEKIIRQLEFPNLYLLLDSSFEKIRQ</sequence>
<dbReference type="InterPro" id="IPR020568">
    <property type="entry name" value="Ribosomal_Su5_D2-typ_SF"/>
</dbReference>